<gene>
    <name evidence="1" type="ORF">RU07_06665</name>
</gene>
<name>A0A0D0K5B8_AGRTU</name>
<proteinExistence type="predicted"/>
<comment type="caution">
    <text evidence="1">The sequence shown here is derived from an EMBL/GenBank/DDBJ whole genome shotgun (WGS) entry which is preliminary data.</text>
</comment>
<accession>A0A0D0K5B8</accession>
<evidence type="ECO:0000313" key="2">
    <source>
        <dbReference type="Proteomes" id="UP000035017"/>
    </source>
</evidence>
<sequence length="65" mass="7850">MKFPRSEFQPQETWALNEILPSRKFNWLMLRKDCGLNILDRPLHGAKARQCRTLLKTRNKRLEVR</sequence>
<dbReference type="AlphaFoldDB" id="A0A0D0K5B8"/>
<reference evidence="1 2" key="1">
    <citation type="submission" date="2014-12" db="EMBL/GenBank/DDBJ databases">
        <title>16Stimator: statistical estimation of ribosomal gene copy numbers from draft genome assemblies.</title>
        <authorList>
            <person name="Perisin M.A."/>
            <person name="Vetter M."/>
            <person name="Gilbert J.A."/>
            <person name="Bergelson J."/>
        </authorList>
    </citation>
    <scope>NUCLEOTIDE SEQUENCE [LARGE SCALE GENOMIC DNA]</scope>
    <source>
        <strain evidence="1 2">MEJ076</strain>
    </source>
</reference>
<dbReference type="EMBL" id="JXQV01000006">
    <property type="protein sequence ID" value="KIQ03693.1"/>
    <property type="molecule type" value="Genomic_DNA"/>
</dbReference>
<organism evidence="1 2">
    <name type="scientific">Agrobacterium tumefaciens</name>
    <dbReference type="NCBI Taxonomy" id="358"/>
    <lineage>
        <taxon>Bacteria</taxon>
        <taxon>Pseudomonadati</taxon>
        <taxon>Pseudomonadota</taxon>
        <taxon>Alphaproteobacteria</taxon>
        <taxon>Hyphomicrobiales</taxon>
        <taxon>Rhizobiaceae</taxon>
        <taxon>Rhizobium/Agrobacterium group</taxon>
        <taxon>Agrobacterium</taxon>
        <taxon>Agrobacterium tumefaciens complex</taxon>
    </lineage>
</organism>
<protein>
    <submittedName>
        <fullName evidence="1">Uncharacterized protein</fullName>
    </submittedName>
</protein>
<dbReference type="Proteomes" id="UP000035017">
    <property type="component" value="Unassembled WGS sequence"/>
</dbReference>
<evidence type="ECO:0000313" key="1">
    <source>
        <dbReference type="EMBL" id="KIQ03693.1"/>
    </source>
</evidence>